<name>A0A9P7SVT3_9HYPO</name>
<evidence type="ECO:0000313" key="2">
    <source>
        <dbReference type="EMBL" id="KAG6000356.1"/>
    </source>
</evidence>
<dbReference type="EMBL" id="SRPW01001536">
    <property type="protein sequence ID" value="KAG6000356.1"/>
    <property type="molecule type" value="Genomic_DNA"/>
</dbReference>
<feature type="transmembrane region" description="Helical" evidence="1">
    <location>
        <begin position="25"/>
        <end position="46"/>
    </location>
</feature>
<evidence type="ECO:0000256" key="1">
    <source>
        <dbReference type="SAM" id="Phobius"/>
    </source>
</evidence>
<keyword evidence="1" id="KW-1133">Transmembrane helix</keyword>
<sequence length="54" mass="5798">MTQRWWCSLGDSRGDVVVAENGQHAIIAIIAIIAAIIAIVIIIIIITSDKDKAP</sequence>
<keyword evidence="1" id="KW-0472">Membrane</keyword>
<comment type="caution">
    <text evidence="2">The sequence shown here is derived from an EMBL/GenBank/DDBJ whole genome shotgun (WGS) entry which is preliminary data.</text>
</comment>
<dbReference type="Proteomes" id="UP000748025">
    <property type="component" value="Unassembled WGS sequence"/>
</dbReference>
<reference evidence="2" key="1">
    <citation type="journal article" date="2020" name="bioRxiv">
        <title>Whole genome comparisons of ergot fungi reveals the divergence and evolution of species within the genus Claviceps are the result of varying mechanisms driving genome evolution and host range expansion.</title>
        <authorList>
            <person name="Wyka S.A."/>
            <person name="Mondo S.J."/>
            <person name="Liu M."/>
            <person name="Dettman J."/>
            <person name="Nalam V."/>
            <person name="Broders K.D."/>
        </authorList>
    </citation>
    <scope>NUCLEOTIDE SEQUENCE</scope>
    <source>
        <strain evidence="2">CCC 602</strain>
    </source>
</reference>
<proteinExistence type="predicted"/>
<evidence type="ECO:0000313" key="3">
    <source>
        <dbReference type="Proteomes" id="UP000748025"/>
    </source>
</evidence>
<dbReference type="AlphaFoldDB" id="A0A9P7SVT3"/>
<keyword evidence="3" id="KW-1185">Reference proteome</keyword>
<protein>
    <submittedName>
        <fullName evidence="2">Uncharacterized protein</fullName>
    </submittedName>
</protein>
<accession>A0A9P7SVT3</accession>
<feature type="non-terminal residue" evidence="2">
    <location>
        <position position="54"/>
    </location>
</feature>
<gene>
    <name evidence="2" type="ORF">E4U43_001621</name>
</gene>
<keyword evidence="1" id="KW-0812">Transmembrane</keyword>
<organism evidence="2 3">
    <name type="scientific">Claviceps pusilla</name>
    <dbReference type="NCBI Taxonomy" id="123648"/>
    <lineage>
        <taxon>Eukaryota</taxon>
        <taxon>Fungi</taxon>
        <taxon>Dikarya</taxon>
        <taxon>Ascomycota</taxon>
        <taxon>Pezizomycotina</taxon>
        <taxon>Sordariomycetes</taxon>
        <taxon>Hypocreomycetidae</taxon>
        <taxon>Hypocreales</taxon>
        <taxon>Clavicipitaceae</taxon>
        <taxon>Claviceps</taxon>
    </lineage>
</organism>